<protein>
    <submittedName>
        <fullName evidence="2">Uncharacterized protein</fullName>
    </submittedName>
</protein>
<keyword evidence="3" id="KW-1185">Reference proteome</keyword>
<comment type="caution">
    <text evidence="2">The sequence shown here is derived from an EMBL/GenBank/DDBJ whole genome shotgun (WGS) entry which is preliminary data.</text>
</comment>
<dbReference type="AlphaFoldDB" id="A0A9D4TNM7"/>
<accession>A0A9D4TNM7</accession>
<dbReference type="EMBL" id="SIDB01000007">
    <property type="protein sequence ID" value="KAI3430605.1"/>
    <property type="molecule type" value="Genomic_DNA"/>
</dbReference>
<dbReference type="Pfam" id="PF11913">
    <property type="entry name" value="DUF3431"/>
    <property type="match status" value="1"/>
</dbReference>
<keyword evidence="1" id="KW-0732">Signal</keyword>
<gene>
    <name evidence="2" type="ORF">D9Q98_005198</name>
</gene>
<reference evidence="2" key="1">
    <citation type="journal article" date="2019" name="Plant J.">
        <title>Chlorella vulgaris genome assembly and annotation reveals the molecular basis for metabolic acclimation to high light conditions.</title>
        <authorList>
            <person name="Cecchin M."/>
            <person name="Marcolungo L."/>
            <person name="Rossato M."/>
            <person name="Girolomoni L."/>
            <person name="Cosentino E."/>
            <person name="Cuine S."/>
            <person name="Li-Beisson Y."/>
            <person name="Delledonne M."/>
            <person name="Ballottari M."/>
        </authorList>
    </citation>
    <scope>NUCLEOTIDE SEQUENCE</scope>
    <source>
        <strain evidence="2">211/11P</strain>
    </source>
</reference>
<feature type="chain" id="PRO_5039150394" evidence="1">
    <location>
        <begin position="19"/>
        <end position="276"/>
    </location>
</feature>
<proteinExistence type="predicted"/>
<evidence type="ECO:0000256" key="1">
    <source>
        <dbReference type="SAM" id="SignalP"/>
    </source>
</evidence>
<evidence type="ECO:0000313" key="3">
    <source>
        <dbReference type="Proteomes" id="UP001055712"/>
    </source>
</evidence>
<name>A0A9D4TNM7_CHLVU</name>
<feature type="signal peptide" evidence="1">
    <location>
        <begin position="1"/>
        <end position="18"/>
    </location>
</feature>
<reference evidence="2" key="2">
    <citation type="submission" date="2020-11" db="EMBL/GenBank/DDBJ databases">
        <authorList>
            <person name="Cecchin M."/>
            <person name="Marcolungo L."/>
            <person name="Rossato M."/>
            <person name="Girolomoni L."/>
            <person name="Cosentino E."/>
            <person name="Cuine S."/>
            <person name="Li-Beisson Y."/>
            <person name="Delledonne M."/>
            <person name="Ballottari M."/>
        </authorList>
    </citation>
    <scope>NUCLEOTIDE SEQUENCE</scope>
    <source>
        <strain evidence="2">211/11P</strain>
        <tissue evidence="2">Whole cell</tissue>
    </source>
</reference>
<dbReference type="PANTHER" id="PTHR37490">
    <property type="entry name" value="EXPRESSED PROTEIN"/>
    <property type="match status" value="1"/>
</dbReference>
<dbReference type="OrthoDB" id="508429at2759"/>
<sequence>MFWGHYTRTCIAVLCVWASLVSIALLADRSGRSRDLPCCLFKGRWLGEGPPSVELVLAHYNQNVTWLDPLMAKLGERAKLTVYSKGPAPPPGAQILPNVGREAHTYLHHLHNRYDSLADVTIFLMASAGKTQDKQKKLVEIQDNWQQALSNGFFCSGLDDNAPEEGYTQDSWKGSTDTGWIQLDPASPRPYGLWFAEYAGGKLPTAWCPTATMAVHRRRVRLRPRSFYGVLLEQLSVGRDLEAAHFLERSWSAMFYQAEAMACAASPFRPRPLLGK</sequence>
<dbReference type="Proteomes" id="UP001055712">
    <property type="component" value="Unassembled WGS sequence"/>
</dbReference>
<organism evidence="2 3">
    <name type="scientific">Chlorella vulgaris</name>
    <name type="common">Green alga</name>
    <dbReference type="NCBI Taxonomy" id="3077"/>
    <lineage>
        <taxon>Eukaryota</taxon>
        <taxon>Viridiplantae</taxon>
        <taxon>Chlorophyta</taxon>
        <taxon>core chlorophytes</taxon>
        <taxon>Trebouxiophyceae</taxon>
        <taxon>Chlorellales</taxon>
        <taxon>Chlorellaceae</taxon>
        <taxon>Chlorella clade</taxon>
        <taxon>Chlorella</taxon>
    </lineage>
</organism>
<dbReference type="PANTHER" id="PTHR37490:SF1">
    <property type="entry name" value="GLYCOSYLTRANSFERASE 2-LIKE DOMAIN-CONTAINING PROTEIN"/>
    <property type="match status" value="1"/>
</dbReference>
<dbReference type="InterPro" id="IPR021838">
    <property type="entry name" value="DUF3431"/>
</dbReference>
<evidence type="ECO:0000313" key="2">
    <source>
        <dbReference type="EMBL" id="KAI3430605.1"/>
    </source>
</evidence>